<dbReference type="Proteomes" id="UP000801492">
    <property type="component" value="Unassembled WGS sequence"/>
</dbReference>
<protein>
    <recommendedName>
        <fullName evidence="9">Mediator complex subunit Med12 domain-containing protein</fullName>
    </recommendedName>
</protein>
<dbReference type="EMBL" id="VTPC01001227">
    <property type="protein sequence ID" value="KAF2902664.1"/>
    <property type="molecule type" value="Genomic_DNA"/>
</dbReference>
<feature type="region of interest" description="Disordered" evidence="8">
    <location>
        <begin position="653"/>
        <end position="680"/>
    </location>
</feature>
<dbReference type="AlphaFoldDB" id="A0A8K0DBD8"/>
<evidence type="ECO:0000313" key="10">
    <source>
        <dbReference type="EMBL" id="KAF2902664.1"/>
    </source>
</evidence>
<dbReference type="InterPro" id="IPR021990">
    <property type="entry name" value="Mediator_Med12_LCEWAV"/>
</dbReference>
<evidence type="ECO:0000256" key="5">
    <source>
        <dbReference type="ARBA" id="ARBA00023159"/>
    </source>
</evidence>
<keyword evidence="7" id="KW-0539">Nucleus</keyword>
<dbReference type="GO" id="GO:0003713">
    <property type="term" value="F:transcription coactivator activity"/>
    <property type="evidence" value="ECO:0007669"/>
    <property type="project" value="TreeGrafter"/>
</dbReference>
<dbReference type="SMART" id="SM01281">
    <property type="entry name" value="Med12"/>
    <property type="match status" value="1"/>
</dbReference>
<dbReference type="Pfam" id="PF09497">
    <property type="entry name" value="Med12"/>
    <property type="match status" value="1"/>
</dbReference>
<reference evidence="10" key="1">
    <citation type="submission" date="2019-08" db="EMBL/GenBank/DDBJ databases">
        <title>The genome of the North American firefly Photinus pyralis.</title>
        <authorList>
            <consortium name="Photinus pyralis genome working group"/>
            <person name="Fallon T.R."/>
            <person name="Sander Lower S.E."/>
            <person name="Weng J.-K."/>
        </authorList>
    </citation>
    <scope>NUCLEOTIDE SEQUENCE</scope>
    <source>
        <strain evidence="10">TRF0915ILg1</strain>
        <tissue evidence="10">Whole body</tissue>
    </source>
</reference>
<keyword evidence="5" id="KW-0010">Activator</keyword>
<proteinExistence type="inferred from homology"/>
<keyword evidence="11" id="KW-1185">Reference proteome</keyword>
<feature type="region of interest" description="Disordered" evidence="8">
    <location>
        <begin position="523"/>
        <end position="550"/>
    </location>
</feature>
<feature type="domain" description="Mediator complex subunit Med12" evidence="9">
    <location>
        <begin position="98"/>
        <end position="158"/>
    </location>
</feature>
<dbReference type="PANTHER" id="PTHR46007">
    <property type="entry name" value="MEDIATOR OF RNA POLYMERASE II TRANSCRIPTION SUBUNIT 12"/>
    <property type="match status" value="1"/>
</dbReference>
<evidence type="ECO:0000256" key="2">
    <source>
        <dbReference type="ARBA" id="ARBA00010289"/>
    </source>
</evidence>
<evidence type="ECO:0000256" key="1">
    <source>
        <dbReference type="ARBA" id="ARBA00004123"/>
    </source>
</evidence>
<dbReference type="GO" id="GO:0016592">
    <property type="term" value="C:mediator complex"/>
    <property type="evidence" value="ECO:0007669"/>
    <property type="project" value="InterPro"/>
</dbReference>
<accession>A0A8K0DBD8</accession>
<keyword evidence="3" id="KW-0678">Repressor</keyword>
<evidence type="ECO:0000256" key="3">
    <source>
        <dbReference type="ARBA" id="ARBA00022491"/>
    </source>
</evidence>
<evidence type="ECO:0000256" key="8">
    <source>
        <dbReference type="SAM" id="MobiDB-lite"/>
    </source>
</evidence>
<comment type="subcellular location">
    <subcellularLocation>
        <location evidence="1">Nucleus</location>
    </subcellularLocation>
</comment>
<keyword evidence="4" id="KW-0805">Transcription regulation</keyword>
<dbReference type="OrthoDB" id="20828at2759"/>
<evidence type="ECO:0000256" key="4">
    <source>
        <dbReference type="ARBA" id="ARBA00023015"/>
    </source>
</evidence>
<comment type="caution">
    <text evidence="10">The sequence shown here is derived from an EMBL/GenBank/DDBJ whole genome shotgun (WGS) entry which is preliminary data.</text>
</comment>
<evidence type="ECO:0000256" key="6">
    <source>
        <dbReference type="ARBA" id="ARBA00023163"/>
    </source>
</evidence>
<dbReference type="InterPro" id="IPR051647">
    <property type="entry name" value="Mediator_comp_sub12"/>
</dbReference>
<gene>
    <name evidence="10" type="ORF">ILUMI_03524</name>
</gene>
<dbReference type="GO" id="GO:0045944">
    <property type="term" value="P:positive regulation of transcription by RNA polymerase II"/>
    <property type="evidence" value="ECO:0007669"/>
    <property type="project" value="TreeGrafter"/>
</dbReference>
<dbReference type="InterPro" id="IPR019035">
    <property type="entry name" value="Mediator_Med12"/>
</dbReference>
<comment type="similarity">
    <text evidence="2">Belongs to the Mediator complex subunit 12 family.</text>
</comment>
<keyword evidence="6" id="KW-0804">Transcription</keyword>
<organism evidence="10 11">
    <name type="scientific">Ignelater luminosus</name>
    <name type="common">Cucubano</name>
    <name type="synonym">Pyrophorus luminosus</name>
    <dbReference type="NCBI Taxonomy" id="2038154"/>
    <lineage>
        <taxon>Eukaryota</taxon>
        <taxon>Metazoa</taxon>
        <taxon>Ecdysozoa</taxon>
        <taxon>Arthropoda</taxon>
        <taxon>Hexapoda</taxon>
        <taxon>Insecta</taxon>
        <taxon>Pterygota</taxon>
        <taxon>Neoptera</taxon>
        <taxon>Endopterygota</taxon>
        <taxon>Coleoptera</taxon>
        <taxon>Polyphaga</taxon>
        <taxon>Elateriformia</taxon>
        <taxon>Elateroidea</taxon>
        <taxon>Elateridae</taxon>
        <taxon>Agrypninae</taxon>
        <taxon>Pyrophorini</taxon>
        <taxon>Ignelater</taxon>
    </lineage>
</organism>
<evidence type="ECO:0000259" key="9">
    <source>
        <dbReference type="SMART" id="SM01281"/>
    </source>
</evidence>
<evidence type="ECO:0000256" key="7">
    <source>
        <dbReference type="ARBA" id="ARBA00023242"/>
    </source>
</evidence>
<name>A0A8K0DBD8_IGNLU</name>
<feature type="region of interest" description="Disordered" evidence="8">
    <location>
        <begin position="1"/>
        <end position="41"/>
    </location>
</feature>
<evidence type="ECO:0000313" key="11">
    <source>
        <dbReference type="Proteomes" id="UP000801492"/>
    </source>
</evidence>
<dbReference type="Pfam" id="PF12145">
    <property type="entry name" value="Med12-LCEWAV"/>
    <property type="match status" value="2"/>
</dbReference>
<sequence length="887" mass="100764">MMSSLLYEKRPLKKPRIGPPDVYPQEPKQKEDELTSSNVKLGFPTTTHLDDEFGTARHKPVTASKVGAYFNSIIARKEELSTLPDSGRKRQQINPKDNFWPATIRTKNAIEAWFKDLAGNKPLMNLSKKAPNFNKKEEIFMMLCEYQVPVLRAAWFIKLSSAYTVAVSEAKIKKRQMPDPTTEWTGTLIKFLKDQVPKLQEHYALTEKSNPPVTSATADTEQKLAIRQWSYCSQLLKYMYEEGLLDRQEVLNWILELLEKMRTHPPDDGVLRLILPLALQYLDEFVQSELLSRRLAYLCCKKLGYMLNNVAESNLVTSPQGDVNKVEQKDGEKEKKETVPLNPMQSTLVEYQNCPHHRDLVLQLSSILQTVILECPTSMVWCGAGVGSVWHGSPLDLLPIPPSALPMPARCDTNSYRKQLRQAENNIRERSKRAEGHWCSDKWQACTTGVTTTCVLAALDALDRHRFDRMDATNSLDTLYAKVFSSGNDQENAVVKLLCEWAVSPERTGEHRALAVAALLDRRQSDTSSSTDQDAAPGDDKDSNSSVPGGPPMFQSLLMKFLDTDAPVPSPDDTPQKKTAFTNLVHLFSELIRRDVFSHDAYMCTLISRGDLLGHEETTDMSHTKLEDHSHTMDYDDSKIDDDLDKILQNIKEDQQNSMDVPDSPKDHDHGHHQHMPSSMGHVPMETDHNDHKVKPSRHLLYTTHFPLAQDDPFSQHDCNQRHVLLYGVGKIRDEARHTVKKMSKEICKLFSKKFSVDVAEGGKVKKHSRNEFNFEATTQKCQSLSYFDQHVVTWQCSVTVIEMLNSFATGNSNYLPVQEHVAFLFDLMELALNIYGLIDVCIQILKELPEVEAQLMAKNSVLMRNYTTSLSLYIVGVLRRYHCCLL</sequence>
<dbReference type="PANTHER" id="PTHR46007:SF11">
    <property type="entry name" value="MEDIATOR OF RNA POLYMERASE II TRANSCRIPTION SUBUNIT 12"/>
    <property type="match status" value="1"/>
</dbReference>
<feature type="non-terminal residue" evidence="10">
    <location>
        <position position="887"/>
    </location>
</feature>